<feature type="domain" description="Methyltransferase putative zinc binding" evidence="1">
    <location>
        <begin position="5"/>
        <end position="60"/>
    </location>
</feature>
<dbReference type="GO" id="GO:0032259">
    <property type="term" value="P:methylation"/>
    <property type="evidence" value="ECO:0007669"/>
    <property type="project" value="UniProtKB-KW"/>
</dbReference>
<evidence type="ECO:0000313" key="2">
    <source>
        <dbReference type="EMBL" id="NPU67654.1"/>
    </source>
</evidence>
<dbReference type="GO" id="GO:0008168">
    <property type="term" value="F:methyltransferase activity"/>
    <property type="evidence" value="ECO:0007669"/>
    <property type="project" value="UniProtKB-KW"/>
</dbReference>
<keyword evidence="3" id="KW-1185">Reference proteome</keyword>
<dbReference type="EMBL" id="JABFDN010000007">
    <property type="protein sequence ID" value="NPU67654.1"/>
    <property type="molecule type" value="Genomic_DNA"/>
</dbReference>
<sequence>MTSTCCLCGSDIATPALSLGSVPVCNAFSKSGRADRRVDLDVVECETCRLIQLLQAPPPALLSPEVPWIRYREPEGHLDALVAGLTSLRPDARRAVGTGPFEQPLLSRLAAHGLHTQALSLDTTAADGRYPYLESWQATLGNEHLATVSAQHGTFDIVSCRYIVEHSPTPVAALQALKQLLSPDGVLLIEVPDSSKFLAARDYCFLWEEHSCYFVEDTLRQLAHASGYQVLALLRYPGALEDALVAVLAPGHVTAPSPAQGPSTLFETYRSSFPEQRALVQARLRAGAGPRRDGLALFGIGHHAIMFANAFGVADLIALAVDDDADKRGFFPPGLRVPVVGSEQLLVDERITTCLFAVAPHIEGRVRDKLAPLAARGVAFHSIYAALDNAITKDLA</sequence>
<name>A0ABX2CHG7_9BRAD</name>
<gene>
    <name evidence="2" type="ORF">HL667_21810</name>
</gene>
<evidence type="ECO:0000259" key="1">
    <source>
        <dbReference type="Pfam" id="PF08421"/>
    </source>
</evidence>
<reference evidence="2" key="1">
    <citation type="submission" date="2020-05" db="EMBL/GenBank/DDBJ databases">
        <title>Nod-independent and nitrogen-fixing Bradyrhizobium aeschynomene sp. nov. isolated from nodules of Aeschynomene indica.</title>
        <authorList>
            <person name="Zhang Z."/>
        </authorList>
    </citation>
    <scope>NUCLEOTIDE SEQUENCE</scope>
    <source>
        <strain evidence="2">83012</strain>
    </source>
</reference>
<dbReference type="InterPro" id="IPR029063">
    <property type="entry name" value="SAM-dependent_MTases_sf"/>
</dbReference>
<accession>A0ABX2CHG7</accession>
<dbReference type="Gene3D" id="6.20.50.110">
    <property type="entry name" value="Methyltransferase, zinc-binding domain"/>
    <property type="match status" value="1"/>
</dbReference>
<keyword evidence="2" id="KW-0489">Methyltransferase</keyword>
<evidence type="ECO:0000313" key="3">
    <source>
        <dbReference type="Proteomes" id="UP000886476"/>
    </source>
</evidence>
<proteinExistence type="predicted"/>
<keyword evidence="2" id="KW-0808">Transferase</keyword>
<organism evidence="2 3">
    <name type="scientific">Bradyrhizobium aeschynomenes</name>
    <dbReference type="NCBI Taxonomy" id="2734909"/>
    <lineage>
        <taxon>Bacteria</taxon>
        <taxon>Pseudomonadati</taxon>
        <taxon>Pseudomonadota</taxon>
        <taxon>Alphaproteobacteria</taxon>
        <taxon>Hyphomicrobiales</taxon>
        <taxon>Nitrobacteraceae</taxon>
        <taxon>Bradyrhizobium</taxon>
    </lineage>
</organism>
<dbReference type="InterPro" id="IPR038576">
    <property type="entry name" value="Methyltransf_Zn-bd_dom_put_sf"/>
</dbReference>
<dbReference type="SUPFAM" id="SSF53335">
    <property type="entry name" value="S-adenosyl-L-methionine-dependent methyltransferases"/>
    <property type="match status" value="1"/>
</dbReference>
<dbReference type="Proteomes" id="UP000886476">
    <property type="component" value="Unassembled WGS sequence"/>
</dbReference>
<dbReference type="Pfam" id="PF08421">
    <property type="entry name" value="Methyltransf_13"/>
    <property type="match status" value="1"/>
</dbReference>
<dbReference type="Gene3D" id="3.40.50.150">
    <property type="entry name" value="Vaccinia Virus protein VP39"/>
    <property type="match status" value="1"/>
</dbReference>
<dbReference type="InterPro" id="IPR013630">
    <property type="entry name" value="Methyltransf_Zn-bd_dom_put"/>
</dbReference>
<comment type="caution">
    <text evidence="2">The sequence shown here is derived from an EMBL/GenBank/DDBJ whole genome shotgun (WGS) entry which is preliminary data.</text>
</comment>
<dbReference type="RefSeq" id="WP_172112722.1">
    <property type="nucleotide sequence ID" value="NZ_JABFDN010000007.1"/>
</dbReference>
<dbReference type="Pfam" id="PF13489">
    <property type="entry name" value="Methyltransf_23"/>
    <property type="match status" value="1"/>
</dbReference>
<protein>
    <submittedName>
        <fullName evidence="2">Methyltransferase domain-containing protein</fullName>
    </submittedName>
</protein>
<dbReference type="Gene3D" id="3.40.50.720">
    <property type="entry name" value="NAD(P)-binding Rossmann-like Domain"/>
    <property type="match status" value="1"/>
</dbReference>